<evidence type="ECO:0000259" key="1">
    <source>
        <dbReference type="Pfam" id="PF17921"/>
    </source>
</evidence>
<proteinExistence type="predicted"/>
<reference evidence="2" key="1">
    <citation type="submission" date="2020-08" db="EMBL/GenBank/DDBJ databases">
        <title>Multicomponent nature underlies the extraordinary mechanical properties of spider dragline silk.</title>
        <authorList>
            <person name="Kono N."/>
            <person name="Nakamura H."/>
            <person name="Mori M."/>
            <person name="Yoshida Y."/>
            <person name="Ohtoshi R."/>
            <person name="Malay A.D."/>
            <person name="Moran D.A.P."/>
            <person name="Tomita M."/>
            <person name="Numata K."/>
            <person name="Arakawa K."/>
        </authorList>
    </citation>
    <scope>NUCLEOTIDE SEQUENCE</scope>
</reference>
<sequence>MPVFNASSHVLGSPSLNDCLSTRPNLIEIIPTILNRFRRNYIGVTSNIEKAFLQISIREKDRDYLRFLWLVKDDLERVEEYRHRRVVFGLTCSSYLLAATLQYHLIKVEENLSYTSEILKTAFYVDNCITSLDSELEMRKFILESQIIMSSGNFNLRGWKSNFHSVEPIQDTTTDKSVSILGLVWHTDSDMLSCKLEITNISEKPNTKRLVLALAHQGFDSIGFKAPVTLIPKLILQETWNLKLRWDDTLPDDLLRKFKSWYQQLHFISDIRIPRWFNISPNVESVSLHLFTDASQKAFDSTLSVSELKNAEIALMHLVQKELLKNINDDKLKQLRPIIDCNGLIRAKTNVSNRDDTNDFRFPIILPSDHTVVKLLIMNAHNDLLHAGTSMLMSHLREKYWIIKARKTIRKCIRKCVKCPRFKTKKYDVTPGILPKDRVHDAATFETVGVDLVGPLYLKHGSKAYSVGEIVLLEDNRKKRAYWSLARVLKLIPGRDGHKTCSYQDRTFRILTASAKVIQTGIG</sequence>
<dbReference type="Gene3D" id="1.10.340.70">
    <property type="match status" value="1"/>
</dbReference>
<dbReference type="InterPro" id="IPR041588">
    <property type="entry name" value="Integrase_H2C2"/>
</dbReference>
<dbReference type="AlphaFoldDB" id="A0A8X6X9T2"/>
<dbReference type="InterPro" id="IPR008042">
    <property type="entry name" value="Retrotrans_Pao"/>
</dbReference>
<dbReference type="OrthoDB" id="6435335at2759"/>
<feature type="domain" description="Integrase zinc-binding" evidence="1">
    <location>
        <begin position="370"/>
        <end position="424"/>
    </location>
</feature>
<dbReference type="GO" id="GO:0071897">
    <property type="term" value="P:DNA biosynthetic process"/>
    <property type="evidence" value="ECO:0007669"/>
    <property type="project" value="UniProtKB-ARBA"/>
</dbReference>
<dbReference type="SUPFAM" id="SSF56672">
    <property type="entry name" value="DNA/RNA polymerases"/>
    <property type="match status" value="1"/>
</dbReference>
<protein>
    <submittedName>
        <fullName evidence="2">Integrase catalytic domain-containing protein</fullName>
    </submittedName>
</protein>
<dbReference type="InterPro" id="IPR043502">
    <property type="entry name" value="DNA/RNA_pol_sf"/>
</dbReference>
<organism evidence="2 3">
    <name type="scientific">Trichonephila inaurata madagascariensis</name>
    <dbReference type="NCBI Taxonomy" id="2747483"/>
    <lineage>
        <taxon>Eukaryota</taxon>
        <taxon>Metazoa</taxon>
        <taxon>Ecdysozoa</taxon>
        <taxon>Arthropoda</taxon>
        <taxon>Chelicerata</taxon>
        <taxon>Arachnida</taxon>
        <taxon>Araneae</taxon>
        <taxon>Araneomorphae</taxon>
        <taxon>Entelegynae</taxon>
        <taxon>Araneoidea</taxon>
        <taxon>Nephilidae</taxon>
        <taxon>Trichonephila</taxon>
        <taxon>Trichonephila inaurata</taxon>
    </lineage>
</organism>
<keyword evidence="3" id="KW-1185">Reference proteome</keyword>
<accession>A0A8X6X9T2</accession>
<name>A0A8X6X9T2_9ARAC</name>
<dbReference type="EMBL" id="BMAV01006558">
    <property type="protein sequence ID" value="GFY48614.1"/>
    <property type="molecule type" value="Genomic_DNA"/>
</dbReference>
<dbReference type="Proteomes" id="UP000886998">
    <property type="component" value="Unassembled WGS sequence"/>
</dbReference>
<evidence type="ECO:0000313" key="3">
    <source>
        <dbReference type="Proteomes" id="UP000886998"/>
    </source>
</evidence>
<dbReference type="Pfam" id="PF17921">
    <property type="entry name" value="Integrase_H2C2"/>
    <property type="match status" value="1"/>
</dbReference>
<dbReference type="PANTHER" id="PTHR47331">
    <property type="entry name" value="PHD-TYPE DOMAIN-CONTAINING PROTEIN"/>
    <property type="match status" value="1"/>
</dbReference>
<gene>
    <name evidence="2" type="primary">AVEN_132169_1</name>
    <name evidence="2" type="ORF">TNIN_207591</name>
</gene>
<comment type="caution">
    <text evidence="2">The sequence shown here is derived from an EMBL/GenBank/DDBJ whole genome shotgun (WGS) entry which is preliminary data.</text>
</comment>
<evidence type="ECO:0000313" key="2">
    <source>
        <dbReference type="EMBL" id="GFY48614.1"/>
    </source>
</evidence>
<dbReference type="Pfam" id="PF05380">
    <property type="entry name" value="Peptidase_A17"/>
    <property type="match status" value="1"/>
</dbReference>